<name>A0A066WQ68_9FLAO</name>
<dbReference type="AlphaFoldDB" id="A0A066WQ68"/>
<reference evidence="3 4" key="1">
    <citation type="submission" date="2014-05" db="EMBL/GenBank/DDBJ databases">
        <title>Genome Sequence of Flavobacterium sp. EM1321.</title>
        <authorList>
            <person name="Shin S.-K."/>
            <person name="Yi H."/>
        </authorList>
    </citation>
    <scope>NUCLEOTIDE SEQUENCE [LARGE SCALE GENOMIC DNA]</scope>
    <source>
        <strain evidence="3 4">EM1321</strain>
    </source>
</reference>
<dbReference type="eggNOG" id="COG1044">
    <property type="taxonomic scope" value="Bacteria"/>
</dbReference>
<dbReference type="EMBL" id="JNCA01000020">
    <property type="protein sequence ID" value="KDN54718.1"/>
    <property type="molecule type" value="Genomic_DNA"/>
</dbReference>
<dbReference type="Proteomes" id="UP000027064">
    <property type="component" value="Unassembled WGS sequence"/>
</dbReference>
<dbReference type="RefSeq" id="WP_051627575.1">
    <property type="nucleotide sequence ID" value="NZ_JNCA01000020.1"/>
</dbReference>
<sequence length="236" mass="26040">MKKSILLLTILITSLSIGQNTFPSTGSVGIGVTNPRSNLEVTDWTTALSIGSTKNTEAMIDNEVLGAINFYKHYNIGYAASIKLLQAGDGNQYSPAHLAFYTTSGGNVFTTTPEERMRITSLGDVGIGTTNPDSKLAVNGTIHSKEVKVDLNVPAPDYVFAKDYKLRTLQEVEKFVNQNSHLPEIPSAQEFEKNGIQLAEMNMALLKKVEELTLYIIKMEKNQAELEKRILNIEEK</sequence>
<dbReference type="OrthoDB" id="9808753at2"/>
<keyword evidence="2" id="KW-0732">Signal</keyword>
<accession>A0A066WQ68</accession>
<protein>
    <recommendedName>
        <fullName evidence="5">Peptidase S74 domain-containing protein</fullName>
    </recommendedName>
</protein>
<evidence type="ECO:0000256" key="2">
    <source>
        <dbReference type="SAM" id="SignalP"/>
    </source>
</evidence>
<gene>
    <name evidence="3" type="ORF">FEM21_22320</name>
</gene>
<evidence type="ECO:0008006" key="5">
    <source>
        <dbReference type="Google" id="ProtNLM"/>
    </source>
</evidence>
<keyword evidence="1" id="KW-0175">Coiled coil</keyword>
<feature type="chain" id="PRO_5001634033" description="Peptidase S74 domain-containing protein" evidence="2">
    <location>
        <begin position="19"/>
        <end position="236"/>
    </location>
</feature>
<evidence type="ECO:0000256" key="1">
    <source>
        <dbReference type="SAM" id="Coils"/>
    </source>
</evidence>
<comment type="caution">
    <text evidence="3">The sequence shown here is derived from an EMBL/GenBank/DDBJ whole genome shotgun (WGS) entry which is preliminary data.</text>
</comment>
<organism evidence="3 4">
    <name type="scientific">Flavobacterium seoulense</name>
    <dbReference type="NCBI Taxonomy" id="1492738"/>
    <lineage>
        <taxon>Bacteria</taxon>
        <taxon>Pseudomonadati</taxon>
        <taxon>Bacteroidota</taxon>
        <taxon>Flavobacteriia</taxon>
        <taxon>Flavobacteriales</taxon>
        <taxon>Flavobacteriaceae</taxon>
        <taxon>Flavobacterium</taxon>
    </lineage>
</organism>
<proteinExistence type="predicted"/>
<dbReference type="PATRIC" id="fig|1492738.3.peg.2220"/>
<evidence type="ECO:0000313" key="4">
    <source>
        <dbReference type="Proteomes" id="UP000027064"/>
    </source>
</evidence>
<dbReference type="STRING" id="1492738.FEM21_22320"/>
<feature type="coiled-coil region" evidence="1">
    <location>
        <begin position="209"/>
        <end position="236"/>
    </location>
</feature>
<feature type="signal peptide" evidence="2">
    <location>
        <begin position="1"/>
        <end position="18"/>
    </location>
</feature>
<keyword evidence="4" id="KW-1185">Reference proteome</keyword>
<evidence type="ECO:0000313" key="3">
    <source>
        <dbReference type="EMBL" id="KDN54718.1"/>
    </source>
</evidence>